<dbReference type="VEuPathDB" id="TriTrypDB:Lsey_0007_0290"/>
<accession>A0A0N0P8T1</accession>
<dbReference type="Gene3D" id="2.60.120.10">
    <property type="entry name" value="Jelly Rolls"/>
    <property type="match status" value="3"/>
</dbReference>
<dbReference type="SUPFAM" id="SSF51206">
    <property type="entry name" value="cAMP-binding domain-like"/>
    <property type="match status" value="3"/>
</dbReference>
<dbReference type="GO" id="GO:0030552">
    <property type="term" value="F:cAMP binding"/>
    <property type="evidence" value="ECO:0007669"/>
    <property type="project" value="TreeGrafter"/>
</dbReference>
<dbReference type="OMA" id="FLQRPYC"/>
<comment type="caution">
    <text evidence="3">The sequence shown here is derived from an EMBL/GenBank/DDBJ whole genome shotgun (WGS) entry which is preliminary data.</text>
</comment>
<dbReference type="InterPro" id="IPR000595">
    <property type="entry name" value="cNMP-bd_dom"/>
</dbReference>
<evidence type="ECO:0000313" key="4">
    <source>
        <dbReference type="Proteomes" id="UP000038009"/>
    </source>
</evidence>
<evidence type="ECO:0000313" key="3">
    <source>
        <dbReference type="EMBL" id="KPI90316.1"/>
    </source>
</evidence>
<feature type="domain" description="Cyclic nucleotide-binding" evidence="2">
    <location>
        <begin position="594"/>
        <end position="667"/>
    </location>
</feature>
<sequence>MGVCCCKRSLVAEKPALHRAPDVGSSDLSLLNPLCDPPVSTSWPCDDNDASIFAAFYTNLKDSDSSQGSFDQSAYVRRRRDAVCGEALSHCLRDAKWWTKGKGEEGEALPTLQRELEIVRQVLLVHPLFASCRDDAGLMQEMLDAFERQETKLGELIAVPRDMNAFHIVVHGRASAKSPAETSDDSAPRPLRSMSSPSHSTPEMATSCVHSGRIGRCTHWDVGEAFGGEGLLYPLTERYRDASVCAAVAPEEDSGVMATTNTTVTWRLSRVHYQKLLRLHYDEQLRRILHTLSQCPLFHTLTPEQLFVLAEKASVRTWGALAPLLTTDEVPTNLFVLMSGTVAMEYERTGVFSGTTRIQAAILSPGDCVGDDEWFAGRAQAFCSDTGAAPSEYAYIAQQPVEAVCLSFQDLIDVLSSGGIEALRQHSRNVQERDSRCEQVRASLRSLVEKTVLSLLSDDDEDTDDDEMATDIDYAADAKRKPGGAADLLGSSAFQDGQQPTQEWEMDDVTVKGADVTNFLLGQFFSHPTYCRADGRERGLSMAAFTAKRSYPQGALLFEIDYDICDDTAVSHRSSVAKTGSSSELRTHLSGNPDRLYVVASGTISVMDTDNKSCIFTAERGGSVGEEALLPPLRCITASPQRTRAVVTSDGGCEVYELSARSFKAFLRRPYVEGIRHFCSDFCALPYAEYFPENYWRFLFHCATERGVVGGDVVALRGARCTDVALLLDGQVNAYREEVEPATAAMDGHTGTSGNSYKAVATFGRGDVVGGAEAMEGSVLAVSYVCERRTRMLCVPAGSFAGLFHPALPYLRSLWLQHRYREVLKA</sequence>
<dbReference type="GO" id="GO:0005829">
    <property type="term" value="C:cytosol"/>
    <property type="evidence" value="ECO:0007669"/>
    <property type="project" value="TreeGrafter"/>
</dbReference>
<proteinExistence type="predicted"/>
<reference evidence="3 4" key="1">
    <citation type="journal article" date="2015" name="PLoS Pathog.">
        <title>Leptomonas seymouri: Adaptations to the Dixenous Life Cycle Analyzed by Genome Sequencing, Transcriptome Profiling and Co-infection with Leishmania donovani.</title>
        <authorList>
            <person name="Kraeva N."/>
            <person name="Butenko A."/>
            <person name="Hlavacova J."/>
            <person name="Kostygov A."/>
            <person name="Myskova J."/>
            <person name="Grybchuk D."/>
            <person name="Lestinova T."/>
            <person name="Votypka J."/>
            <person name="Volf P."/>
            <person name="Opperdoes F."/>
            <person name="Flegontov P."/>
            <person name="Lukes J."/>
            <person name="Yurchenko V."/>
        </authorList>
    </citation>
    <scope>NUCLEOTIDE SEQUENCE [LARGE SCALE GENOMIC DNA]</scope>
    <source>
        <strain evidence="3 4">ATCC 30220</strain>
    </source>
</reference>
<dbReference type="InterPro" id="IPR018490">
    <property type="entry name" value="cNMP-bd_dom_sf"/>
</dbReference>
<feature type="region of interest" description="Disordered" evidence="1">
    <location>
        <begin position="174"/>
        <end position="206"/>
    </location>
</feature>
<dbReference type="AlphaFoldDB" id="A0A0N0P8T1"/>
<dbReference type="InterPro" id="IPR050503">
    <property type="entry name" value="cAMP-dep_PK_reg_su-like"/>
</dbReference>
<evidence type="ECO:0000259" key="2">
    <source>
        <dbReference type="PROSITE" id="PS50042"/>
    </source>
</evidence>
<dbReference type="PANTHER" id="PTHR11635:SF152">
    <property type="entry name" value="CAMP-DEPENDENT PROTEIN KINASE TYPE I REGULATORY SUBUNIT-RELATED"/>
    <property type="match status" value="1"/>
</dbReference>
<dbReference type="GO" id="GO:0004862">
    <property type="term" value="F:cAMP-dependent protein kinase inhibitor activity"/>
    <property type="evidence" value="ECO:0007669"/>
    <property type="project" value="TreeGrafter"/>
</dbReference>
<dbReference type="GO" id="GO:0034236">
    <property type="term" value="F:protein kinase A catalytic subunit binding"/>
    <property type="evidence" value="ECO:0007669"/>
    <property type="project" value="TreeGrafter"/>
</dbReference>
<dbReference type="GO" id="GO:0005952">
    <property type="term" value="C:cAMP-dependent protein kinase complex"/>
    <property type="evidence" value="ECO:0007669"/>
    <property type="project" value="InterPro"/>
</dbReference>
<feature type="compositionally biased region" description="Polar residues" evidence="1">
    <location>
        <begin position="193"/>
        <end position="204"/>
    </location>
</feature>
<dbReference type="Proteomes" id="UP000038009">
    <property type="component" value="Unassembled WGS sequence"/>
</dbReference>
<organism evidence="3 4">
    <name type="scientific">Leptomonas seymouri</name>
    <dbReference type="NCBI Taxonomy" id="5684"/>
    <lineage>
        <taxon>Eukaryota</taxon>
        <taxon>Discoba</taxon>
        <taxon>Euglenozoa</taxon>
        <taxon>Kinetoplastea</taxon>
        <taxon>Metakinetoplastina</taxon>
        <taxon>Trypanosomatida</taxon>
        <taxon>Trypanosomatidae</taxon>
        <taxon>Leishmaniinae</taxon>
        <taxon>Leptomonas</taxon>
    </lineage>
</organism>
<keyword evidence="4" id="KW-1185">Reference proteome</keyword>
<feature type="domain" description="Cyclic nucleotide-binding" evidence="2">
    <location>
        <begin position="297"/>
        <end position="371"/>
    </location>
</feature>
<protein>
    <recommendedName>
        <fullName evidence="2">Cyclic nucleotide-binding domain-containing protein</fullName>
    </recommendedName>
</protein>
<dbReference type="PROSITE" id="PS50042">
    <property type="entry name" value="CNMP_BINDING_3"/>
    <property type="match status" value="2"/>
</dbReference>
<name>A0A0N0P8T1_LEPSE</name>
<evidence type="ECO:0000256" key="1">
    <source>
        <dbReference type="SAM" id="MobiDB-lite"/>
    </source>
</evidence>
<dbReference type="OrthoDB" id="260642at2759"/>
<dbReference type="CDD" id="cd00038">
    <property type="entry name" value="CAP_ED"/>
    <property type="match status" value="2"/>
</dbReference>
<dbReference type="InterPro" id="IPR014710">
    <property type="entry name" value="RmlC-like_jellyroll"/>
</dbReference>
<dbReference type="PANTHER" id="PTHR11635">
    <property type="entry name" value="CAMP-DEPENDENT PROTEIN KINASE REGULATORY CHAIN"/>
    <property type="match status" value="1"/>
</dbReference>
<dbReference type="EMBL" id="LJSK01000007">
    <property type="protein sequence ID" value="KPI90316.1"/>
    <property type="molecule type" value="Genomic_DNA"/>
</dbReference>
<gene>
    <name evidence="3" type="ORF">ABL78_0543</name>
</gene>